<gene>
    <name evidence="10" type="ORF">ADCFC_09110</name>
</gene>
<reference evidence="11" key="1">
    <citation type="journal article" date="2020" name="Microbiol. Resour. Announc.">
        <title>Complete Genome Sequence of Adlercreutzia sp. Strain 8CFCBH1, a Potent Producer of Equol, Isolated from Healthy Japanese Feces.</title>
        <authorList>
            <person name="Ogata Y."/>
            <person name="Sakamoto M."/>
            <person name="Ohkuma M."/>
            <person name="Hattori M."/>
            <person name="Suda W."/>
        </authorList>
    </citation>
    <scope>NUCLEOTIDE SEQUENCE [LARGE SCALE GENOMIC DNA]</scope>
    <source>
        <strain evidence="11">8CFCBH1</strain>
    </source>
</reference>
<dbReference type="PROSITE" id="PS52029">
    <property type="entry name" value="LD_TPASE"/>
    <property type="match status" value="1"/>
</dbReference>
<evidence type="ECO:0000256" key="5">
    <source>
        <dbReference type="ARBA" id="ARBA00023316"/>
    </source>
</evidence>
<evidence type="ECO:0000256" key="7">
    <source>
        <dbReference type="SAM" id="MobiDB-lite"/>
    </source>
</evidence>
<evidence type="ECO:0000256" key="4">
    <source>
        <dbReference type="ARBA" id="ARBA00022984"/>
    </source>
</evidence>
<reference evidence="11" key="2">
    <citation type="submission" date="2020-03" db="EMBL/GenBank/DDBJ databases">
        <title>Complete Genome Sequence of Adlercreutzia sp. strain 8CFCBH1 Producing Equol, Isolated from Healthy Japanese Feces.</title>
        <authorList>
            <person name="Ogata Y."/>
            <person name="Sakamoto M."/>
            <person name="Ohkuma M."/>
            <person name="Hattori M."/>
            <person name="Suda W."/>
        </authorList>
    </citation>
    <scope>NUCLEOTIDE SEQUENCE [LARGE SCALE GENOMIC DNA]</scope>
    <source>
        <strain evidence="11">8CFCBH1</strain>
    </source>
</reference>
<evidence type="ECO:0000259" key="9">
    <source>
        <dbReference type="PROSITE" id="PS52029"/>
    </source>
</evidence>
<dbReference type="GO" id="GO:0005576">
    <property type="term" value="C:extracellular region"/>
    <property type="evidence" value="ECO:0007669"/>
    <property type="project" value="TreeGrafter"/>
</dbReference>
<dbReference type="InterPro" id="IPR005490">
    <property type="entry name" value="LD_TPept_cat_dom"/>
</dbReference>
<keyword evidence="8" id="KW-0472">Membrane</keyword>
<dbReference type="Proteomes" id="UP000501727">
    <property type="component" value="Chromosome"/>
</dbReference>
<feature type="active site" description="Proton donor/acceptor" evidence="6">
    <location>
        <position position="518"/>
    </location>
</feature>
<evidence type="ECO:0000313" key="11">
    <source>
        <dbReference type="Proteomes" id="UP000501727"/>
    </source>
</evidence>
<organism evidence="10 11">
    <name type="scientific">Adlercreutzia hattorii</name>
    <dbReference type="NCBI Taxonomy" id="2707299"/>
    <lineage>
        <taxon>Bacteria</taxon>
        <taxon>Bacillati</taxon>
        <taxon>Actinomycetota</taxon>
        <taxon>Coriobacteriia</taxon>
        <taxon>Eggerthellales</taxon>
        <taxon>Eggerthellaceae</taxon>
        <taxon>Adlercreutzia</taxon>
    </lineage>
</organism>
<dbReference type="SUPFAM" id="SSF141523">
    <property type="entry name" value="L,D-transpeptidase catalytic domain-like"/>
    <property type="match status" value="1"/>
</dbReference>
<dbReference type="SUPFAM" id="SSF143985">
    <property type="entry name" value="L,D-transpeptidase pre-catalytic domain-like"/>
    <property type="match status" value="1"/>
</dbReference>
<evidence type="ECO:0000256" key="8">
    <source>
        <dbReference type="SAM" id="Phobius"/>
    </source>
</evidence>
<dbReference type="RefSeq" id="WP_173112576.1">
    <property type="nucleotide sequence ID" value="NZ_AP022829.1"/>
</dbReference>
<dbReference type="InterPro" id="IPR038054">
    <property type="entry name" value="LD_TPept-like_central_sf"/>
</dbReference>
<keyword evidence="11" id="KW-1185">Reference proteome</keyword>
<dbReference type="PANTHER" id="PTHR30582:SF33">
    <property type="entry name" value="EXPORTED PROTEIN"/>
    <property type="match status" value="1"/>
</dbReference>
<dbReference type="CDD" id="cd16913">
    <property type="entry name" value="YkuD_like"/>
    <property type="match status" value="1"/>
</dbReference>
<dbReference type="Pfam" id="PF12229">
    <property type="entry name" value="PG_binding_4"/>
    <property type="match status" value="1"/>
</dbReference>
<dbReference type="GO" id="GO:0018104">
    <property type="term" value="P:peptidoglycan-protein cross-linking"/>
    <property type="evidence" value="ECO:0007669"/>
    <property type="project" value="TreeGrafter"/>
</dbReference>
<feature type="transmembrane region" description="Helical" evidence="8">
    <location>
        <begin position="101"/>
        <end position="124"/>
    </location>
</feature>
<dbReference type="InterPro" id="IPR050979">
    <property type="entry name" value="LD-transpeptidase"/>
</dbReference>
<dbReference type="Pfam" id="PF03734">
    <property type="entry name" value="YkuD"/>
    <property type="match status" value="1"/>
</dbReference>
<dbReference type="Gene3D" id="3.10.20.800">
    <property type="match status" value="1"/>
</dbReference>
<dbReference type="UniPathway" id="UPA00219"/>
<dbReference type="PANTHER" id="PTHR30582">
    <property type="entry name" value="L,D-TRANSPEPTIDASE"/>
    <property type="match status" value="1"/>
</dbReference>
<keyword evidence="4 6" id="KW-0573">Peptidoglycan synthesis</keyword>
<feature type="active site" description="Nucleophile" evidence="6">
    <location>
        <position position="539"/>
    </location>
</feature>
<proteinExistence type="predicted"/>
<protein>
    <recommendedName>
        <fullName evidence="9">L,D-TPase catalytic domain-containing protein</fullName>
    </recommendedName>
</protein>
<comment type="pathway">
    <text evidence="1 6">Cell wall biogenesis; peptidoglycan biosynthesis.</text>
</comment>
<keyword evidence="2" id="KW-0808">Transferase</keyword>
<dbReference type="Gene3D" id="2.40.440.10">
    <property type="entry name" value="L,D-transpeptidase catalytic domain-like"/>
    <property type="match status" value="1"/>
</dbReference>
<dbReference type="InterPro" id="IPR022029">
    <property type="entry name" value="YoaR-like_PG-bd"/>
</dbReference>
<accession>A0A6F8SJU7</accession>
<keyword evidence="8" id="KW-0812">Transmembrane</keyword>
<dbReference type="AlphaFoldDB" id="A0A6F8SJU7"/>
<dbReference type="GO" id="GO:0071972">
    <property type="term" value="F:peptidoglycan L,D-transpeptidase activity"/>
    <property type="evidence" value="ECO:0007669"/>
    <property type="project" value="TreeGrafter"/>
</dbReference>
<keyword evidence="8" id="KW-1133">Transmembrane helix</keyword>
<evidence type="ECO:0000256" key="2">
    <source>
        <dbReference type="ARBA" id="ARBA00022679"/>
    </source>
</evidence>
<sequence length="564" mass="59886">MSRHSKSAHNTPDAGASATRGFVMPEGRFGAPRPVGPQATGAMPPQVDQGTAAMPPQPSRPVSSGTGAMPVVSPMGPTSGGYVPGYQVNARPPKKHRGLKIFGIVMASILGAIALVYFAGVIVFSGRFFPQSTIIGMDISGKTPEEVHQMLDNVLGDYTFKVEGPGLSLTLDATDMGMALDSQSIADGLLAEMNPWAWPYEVFQRHDDTDDLVSTLENSKLADTLTAAVEEANARGTAPKNATVAYDADEGGYVVVPEEEGNTLLSDVVIDEVTRGTVNFAPKVTLSDAVLAKPTVTRDDPALAEARDAANKYLGGALALTMAGAEKMAITADEIAEHITLGDDLSVTFDPEPLVAAVKEKVNAMDTTGATRTFTRPDGKAVTVKGGDYGWITDSQATADAVREALTSGAGGTLEIIMKQNAAQAPDEGGRDFGTRYIDVDLTEQHARFYGDDGAIIWESDIVSGKPADGRDTPQGTYYVKTNDGKSVLRGYKPDGTKDYETEVEFWMPFKDNSVGFHDAGWQEKFGGDWYVEHGSHGCVNLPPDKAEELHGLLSVGDVVVVHE</sequence>
<dbReference type="GO" id="GO:0071555">
    <property type="term" value="P:cell wall organization"/>
    <property type="evidence" value="ECO:0007669"/>
    <property type="project" value="UniProtKB-UniRule"/>
</dbReference>
<feature type="region of interest" description="Disordered" evidence="7">
    <location>
        <begin position="1"/>
        <end position="69"/>
    </location>
</feature>
<dbReference type="GO" id="GO:0008360">
    <property type="term" value="P:regulation of cell shape"/>
    <property type="evidence" value="ECO:0007669"/>
    <property type="project" value="UniProtKB-UniRule"/>
</dbReference>
<evidence type="ECO:0000256" key="3">
    <source>
        <dbReference type="ARBA" id="ARBA00022960"/>
    </source>
</evidence>
<dbReference type="EMBL" id="AP022829">
    <property type="protein sequence ID" value="BCA88413.1"/>
    <property type="molecule type" value="Genomic_DNA"/>
</dbReference>
<keyword evidence="5 6" id="KW-0961">Cell wall biogenesis/degradation</keyword>
<evidence type="ECO:0000313" key="10">
    <source>
        <dbReference type="EMBL" id="BCA88413.1"/>
    </source>
</evidence>
<dbReference type="InterPro" id="IPR038063">
    <property type="entry name" value="Transpep_catalytic_dom"/>
</dbReference>
<keyword evidence="3 6" id="KW-0133">Cell shape</keyword>
<evidence type="ECO:0000256" key="6">
    <source>
        <dbReference type="PROSITE-ProRule" id="PRU01373"/>
    </source>
</evidence>
<dbReference type="GO" id="GO:0016740">
    <property type="term" value="F:transferase activity"/>
    <property type="evidence" value="ECO:0007669"/>
    <property type="project" value="UniProtKB-KW"/>
</dbReference>
<name>A0A6F8SJU7_9ACTN</name>
<dbReference type="KEGG" id="ahat:ADCFC_10320"/>
<feature type="domain" description="L,D-TPase catalytic" evidence="9">
    <location>
        <begin position="436"/>
        <end position="563"/>
    </location>
</feature>
<evidence type="ECO:0000256" key="1">
    <source>
        <dbReference type="ARBA" id="ARBA00004752"/>
    </source>
</evidence>